<keyword evidence="2" id="KW-1185">Reference proteome</keyword>
<dbReference type="EMBL" id="JAJHUN010000010">
    <property type="protein sequence ID" value="KAJ4148032.1"/>
    <property type="molecule type" value="Genomic_DNA"/>
</dbReference>
<proteinExistence type="predicted"/>
<evidence type="ECO:0000313" key="2">
    <source>
        <dbReference type="Proteomes" id="UP001144673"/>
    </source>
</evidence>
<organism evidence="1 2">
    <name type="scientific">Akanthomyces muscarius</name>
    <name type="common">Entomopathogenic fungus</name>
    <name type="synonym">Lecanicillium muscarium</name>
    <dbReference type="NCBI Taxonomy" id="2231603"/>
    <lineage>
        <taxon>Eukaryota</taxon>
        <taxon>Fungi</taxon>
        <taxon>Dikarya</taxon>
        <taxon>Ascomycota</taxon>
        <taxon>Pezizomycotina</taxon>
        <taxon>Sordariomycetes</taxon>
        <taxon>Hypocreomycetidae</taxon>
        <taxon>Hypocreales</taxon>
        <taxon>Cordycipitaceae</taxon>
        <taxon>Akanthomyces</taxon>
    </lineage>
</organism>
<accession>A0A9W8Q788</accession>
<dbReference type="GeneID" id="80889680"/>
<dbReference type="Proteomes" id="UP001144673">
    <property type="component" value="Chromosome 3"/>
</dbReference>
<comment type="caution">
    <text evidence="1">The sequence shown here is derived from an EMBL/GenBank/DDBJ whole genome shotgun (WGS) entry which is preliminary data.</text>
</comment>
<dbReference type="KEGG" id="amus:LMH87_002521"/>
<name>A0A9W8Q788_AKAMU</name>
<evidence type="ECO:0000313" key="1">
    <source>
        <dbReference type="EMBL" id="KAJ4148032.1"/>
    </source>
</evidence>
<dbReference type="AlphaFoldDB" id="A0A9W8Q788"/>
<dbReference type="RefSeq" id="XP_056050973.1">
    <property type="nucleotide sequence ID" value="XM_056193990.1"/>
</dbReference>
<protein>
    <submittedName>
        <fullName evidence="1">Uncharacterized protein</fullName>
    </submittedName>
</protein>
<gene>
    <name evidence="1" type="ORF">LMH87_002521</name>
</gene>
<reference evidence="1" key="1">
    <citation type="journal article" date="2023" name="Access Microbiol">
        <title>De-novo genome assembly for Akanthomyces muscarius, a biocontrol agent of insect agricultural pests.</title>
        <authorList>
            <person name="Erdos Z."/>
            <person name="Studholme D.J."/>
            <person name="Raymond B."/>
            <person name="Sharma M."/>
        </authorList>
    </citation>
    <scope>NUCLEOTIDE SEQUENCE</scope>
    <source>
        <strain evidence="1">Ve6</strain>
    </source>
</reference>
<sequence length="80" mass="8935">MKVGVFSYSKARKHGLRILIRHGNAARLPTLDRICTDYHHGCEAADDRVTGAQARVTLQGAYFILLPCMRSSPAIEHDEQ</sequence>